<sequence length="290" mass="31756">MGMADSDEPTELVWFATGSSSGLGREIVRRAAEAGDRVVATARRPEALADLVAAHPALVTSAALDVTDPEQIREAVDSALRQFGRIDVLVNNAGYGLRGAVEAWEMEQLRRLFETNFFGAVEVTRAVLPSMRAAGRGWIVQMSSVAGFRSGLGSSAYSASKFALEGLSEGLGREVHPFGIDVTLVEPGPFRTDFSGRSHDWAEHPAYVEVFAEEFEAYQARSGRQPNDPARAADILVSLAHGNRQQRPWRLPLGPEAFDIARRTFDRRRRELDEVEALGRDTAFDDDSPV</sequence>
<evidence type="ECO:0000313" key="5">
    <source>
        <dbReference type="EMBL" id="GAA4284312.1"/>
    </source>
</evidence>
<evidence type="ECO:0000259" key="4">
    <source>
        <dbReference type="SMART" id="SM00822"/>
    </source>
</evidence>
<keyword evidence="2" id="KW-0560">Oxidoreductase</keyword>
<dbReference type="PRINTS" id="PR00081">
    <property type="entry name" value="GDHRDH"/>
</dbReference>
<dbReference type="PANTHER" id="PTHR43976:SF16">
    <property type="entry name" value="SHORT-CHAIN DEHYDROGENASE_REDUCTASE FAMILY PROTEIN"/>
    <property type="match status" value="1"/>
</dbReference>
<evidence type="ECO:0000256" key="1">
    <source>
        <dbReference type="ARBA" id="ARBA00006484"/>
    </source>
</evidence>
<dbReference type="Gene3D" id="3.40.50.720">
    <property type="entry name" value="NAD(P)-binding Rossmann-like Domain"/>
    <property type="match status" value="1"/>
</dbReference>
<evidence type="ECO:0000256" key="3">
    <source>
        <dbReference type="RuleBase" id="RU000363"/>
    </source>
</evidence>
<dbReference type="Pfam" id="PF00106">
    <property type="entry name" value="adh_short"/>
    <property type="match status" value="1"/>
</dbReference>
<dbReference type="PROSITE" id="PS00061">
    <property type="entry name" value="ADH_SHORT"/>
    <property type="match status" value="1"/>
</dbReference>
<proteinExistence type="inferred from homology"/>
<dbReference type="PANTHER" id="PTHR43976">
    <property type="entry name" value="SHORT CHAIN DEHYDROGENASE"/>
    <property type="match status" value="1"/>
</dbReference>
<dbReference type="CDD" id="cd05374">
    <property type="entry name" value="17beta-HSD-like_SDR_c"/>
    <property type="match status" value="1"/>
</dbReference>
<dbReference type="InterPro" id="IPR051911">
    <property type="entry name" value="SDR_oxidoreductase"/>
</dbReference>
<organism evidence="5 6">
    <name type="scientific">Brevibacterium daeguense</name>
    <dbReference type="NCBI Taxonomy" id="909936"/>
    <lineage>
        <taxon>Bacteria</taxon>
        <taxon>Bacillati</taxon>
        <taxon>Actinomycetota</taxon>
        <taxon>Actinomycetes</taxon>
        <taxon>Micrococcales</taxon>
        <taxon>Brevibacteriaceae</taxon>
        <taxon>Brevibacterium</taxon>
    </lineage>
</organism>
<reference evidence="6" key="1">
    <citation type="journal article" date="2019" name="Int. J. Syst. Evol. Microbiol.">
        <title>The Global Catalogue of Microorganisms (GCM) 10K type strain sequencing project: providing services to taxonomists for standard genome sequencing and annotation.</title>
        <authorList>
            <consortium name="The Broad Institute Genomics Platform"/>
            <consortium name="The Broad Institute Genome Sequencing Center for Infectious Disease"/>
            <person name="Wu L."/>
            <person name="Ma J."/>
        </authorList>
    </citation>
    <scope>NUCLEOTIDE SEQUENCE [LARGE SCALE GENOMIC DNA]</scope>
    <source>
        <strain evidence="6">JCM 17458</strain>
    </source>
</reference>
<dbReference type="SUPFAM" id="SSF51735">
    <property type="entry name" value="NAD(P)-binding Rossmann-fold domains"/>
    <property type="match status" value="1"/>
</dbReference>
<name>A0ABP8EK31_9MICO</name>
<evidence type="ECO:0000256" key="2">
    <source>
        <dbReference type="ARBA" id="ARBA00023002"/>
    </source>
</evidence>
<dbReference type="EMBL" id="BAABAZ010000006">
    <property type="protein sequence ID" value="GAA4284312.1"/>
    <property type="molecule type" value="Genomic_DNA"/>
</dbReference>
<feature type="domain" description="Ketoreductase" evidence="4">
    <location>
        <begin position="12"/>
        <end position="204"/>
    </location>
</feature>
<accession>A0ABP8EK31</accession>
<dbReference type="InterPro" id="IPR036291">
    <property type="entry name" value="NAD(P)-bd_dom_sf"/>
</dbReference>
<dbReference type="InterPro" id="IPR020904">
    <property type="entry name" value="Sc_DH/Rdtase_CS"/>
</dbReference>
<dbReference type="InterPro" id="IPR002347">
    <property type="entry name" value="SDR_fam"/>
</dbReference>
<gene>
    <name evidence="5" type="ORF">GCM10022261_18430</name>
</gene>
<comment type="similarity">
    <text evidence="1 3">Belongs to the short-chain dehydrogenases/reductases (SDR) family.</text>
</comment>
<evidence type="ECO:0000313" key="6">
    <source>
        <dbReference type="Proteomes" id="UP001501586"/>
    </source>
</evidence>
<comment type="caution">
    <text evidence="5">The sequence shown here is derived from an EMBL/GenBank/DDBJ whole genome shotgun (WGS) entry which is preliminary data.</text>
</comment>
<dbReference type="Proteomes" id="UP001501586">
    <property type="component" value="Unassembled WGS sequence"/>
</dbReference>
<dbReference type="InterPro" id="IPR057326">
    <property type="entry name" value="KR_dom"/>
</dbReference>
<protein>
    <submittedName>
        <fullName evidence="5">Oxidoreductase</fullName>
    </submittedName>
</protein>
<dbReference type="PRINTS" id="PR00080">
    <property type="entry name" value="SDRFAMILY"/>
</dbReference>
<keyword evidence="6" id="KW-1185">Reference proteome</keyword>
<dbReference type="SMART" id="SM00822">
    <property type="entry name" value="PKS_KR"/>
    <property type="match status" value="1"/>
</dbReference>